<sequence length="98" mass="10305">MNDEDTERSAEPERGYEPARWARRAAWGSVALVVLAGLVGAWGFLDLEDEVPVALLTPLSAKSLAIVLVCVGGALMGFAKGQATAPDDTDDTDDGKES</sequence>
<evidence type="ECO:0000256" key="1">
    <source>
        <dbReference type="SAM" id="Phobius"/>
    </source>
</evidence>
<keyword evidence="1" id="KW-0472">Membrane</keyword>
<keyword evidence="1" id="KW-0812">Transmembrane</keyword>
<keyword evidence="3" id="KW-1185">Reference proteome</keyword>
<feature type="transmembrane region" description="Helical" evidence="1">
    <location>
        <begin position="25"/>
        <end position="45"/>
    </location>
</feature>
<dbReference type="EMBL" id="OCNE01000003">
    <property type="protein sequence ID" value="SOD61157.1"/>
    <property type="molecule type" value="Genomic_DNA"/>
</dbReference>
<evidence type="ECO:0000313" key="3">
    <source>
        <dbReference type="Proteomes" id="UP000219072"/>
    </source>
</evidence>
<reference evidence="2 3" key="1">
    <citation type="submission" date="2017-09" db="EMBL/GenBank/DDBJ databases">
        <authorList>
            <person name="Ehlers B."/>
            <person name="Leendertz F.H."/>
        </authorList>
    </citation>
    <scope>NUCLEOTIDE SEQUENCE [LARGE SCALE GENOMIC DNA]</scope>
    <source>
        <strain evidence="2 3">CGMCC 4.7095</strain>
    </source>
</reference>
<name>A0A286DR48_9ACTN</name>
<gene>
    <name evidence="2" type="ORF">SAMN06297387_1033</name>
</gene>
<proteinExistence type="predicted"/>
<evidence type="ECO:0000313" key="2">
    <source>
        <dbReference type="EMBL" id="SOD61157.1"/>
    </source>
</evidence>
<feature type="transmembrane region" description="Helical" evidence="1">
    <location>
        <begin position="51"/>
        <end position="75"/>
    </location>
</feature>
<dbReference type="Proteomes" id="UP000219072">
    <property type="component" value="Unassembled WGS sequence"/>
</dbReference>
<dbReference type="AlphaFoldDB" id="A0A286DR48"/>
<protein>
    <submittedName>
        <fullName evidence="2">Uncharacterized protein</fullName>
    </submittedName>
</protein>
<keyword evidence="1" id="KW-1133">Transmembrane helix</keyword>
<accession>A0A286DR48</accession>
<organism evidence="2 3">
    <name type="scientific">Streptomyces zhaozhouensis</name>
    <dbReference type="NCBI Taxonomy" id="1300267"/>
    <lineage>
        <taxon>Bacteria</taxon>
        <taxon>Bacillati</taxon>
        <taxon>Actinomycetota</taxon>
        <taxon>Actinomycetes</taxon>
        <taxon>Kitasatosporales</taxon>
        <taxon>Streptomycetaceae</taxon>
        <taxon>Streptomyces</taxon>
    </lineage>
</organism>